<dbReference type="Proteomes" id="UP001141253">
    <property type="component" value="Chromosome 12"/>
</dbReference>
<evidence type="ECO:0000313" key="2">
    <source>
        <dbReference type="Proteomes" id="UP001141253"/>
    </source>
</evidence>
<proteinExistence type="predicted"/>
<accession>A0ABQ9B824</accession>
<comment type="caution">
    <text evidence="1">The sequence shown here is derived from an EMBL/GenBank/DDBJ whole genome shotgun (WGS) entry which is preliminary data.</text>
</comment>
<gene>
    <name evidence="1" type="ORF">OIU77_000327</name>
</gene>
<reference evidence="1" key="1">
    <citation type="submission" date="2022-10" db="EMBL/GenBank/DDBJ databases">
        <authorList>
            <person name="Hyden B.L."/>
            <person name="Feng K."/>
            <person name="Yates T."/>
            <person name="Jawdy S."/>
            <person name="Smart L.B."/>
            <person name="Muchero W."/>
        </authorList>
    </citation>
    <scope>NUCLEOTIDE SEQUENCE</scope>
    <source>
        <tissue evidence="1">Shoot tip</tissue>
    </source>
</reference>
<name>A0ABQ9B824_9ROSI</name>
<evidence type="ECO:0000313" key="1">
    <source>
        <dbReference type="EMBL" id="KAJ6375326.1"/>
    </source>
</evidence>
<dbReference type="PANTHER" id="PTHR32387:SF3">
    <property type="entry name" value="ATP_DNA BINDING PROTEIN"/>
    <property type="match status" value="1"/>
</dbReference>
<dbReference type="EMBL" id="JAPFFI010000010">
    <property type="protein sequence ID" value="KAJ6375326.1"/>
    <property type="molecule type" value="Genomic_DNA"/>
</dbReference>
<reference evidence="1" key="2">
    <citation type="journal article" date="2023" name="Int. J. Mol. Sci.">
        <title>De Novo Assembly and Annotation of 11 Diverse Shrub Willow (Salix) Genomes Reveals Novel Gene Organization in Sex-Linked Regions.</title>
        <authorList>
            <person name="Hyden B."/>
            <person name="Feng K."/>
            <person name="Yates T.B."/>
            <person name="Jawdy S."/>
            <person name="Cereghino C."/>
            <person name="Smart L.B."/>
            <person name="Muchero W."/>
        </authorList>
    </citation>
    <scope>NUCLEOTIDE SEQUENCE</scope>
    <source>
        <tissue evidence="1">Shoot tip</tissue>
    </source>
</reference>
<dbReference type="PANTHER" id="PTHR32387">
    <property type="entry name" value="WU:FJ29H11"/>
    <property type="match status" value="1"/>
</dbReference>
<dbReference type="InterPro" id="IPR052957">
    <property type="entry name" value="Auxin_embryo_med"/>
</dbReference>
<sequence>MEFLKAFVKASDIPHIAPPNDVIPTASTHLTKQNAFLLLDWIRELKRSGNSIPARFMNCITEGEWLKITMSGSSGYRPPSQSFLLGSVNRSSNWGNILQNGSVLVDIPLIDQDFYGHEINEYREELRTVGVMFEYGEACEFIGNRLMSLADSSTLTKTNVISTLNFIRFLTQNFLSPDKFFLRIKEGRWLKTSRGDRSPVGSVLYDQEWTIARQISDIPFIDEGYYGEDILLFKQELQLLGVLIDFSGNYQLIADYLKSPLCLSSLTMEAFLLVLDCIRHSSSAGKTSYRTEKYKMLKDKFGLQMS</sequence>
<organism evidence="1 2">
    <name type="scientific">Salix suchowensis</name>
    <dbReference type="NCBI Taxonomy" id="1278906"/>
    <lineage>
        <taxon>Eukaryota</taxon>
        <taxon>Viridiplantae</taxon>
        <taxon>Streptophyta</taxon>
        <taxon>Embryophyta</taxon>
        <taxon>Tracheophyta</taxon>
        <taxon>Spermatophyta</taxon>
        <taxon>Magnoliopsida</taxon>
        <taxon>eudicotyledons</taxon>
        <taxon>Gunneridae</taxon>
        <taxon>Pentapetalae</taxon>
        <taxon>rosids</taxon>
        <taxon>fabids</taxon>
        <taxon>Malpighiales</taxon>
        <taxon>Salicaceae</taxon>
        <taxon>Saliceae</taxon>
        <taxon>Salix</taxon>
    </lineage>
</organism>
<keyword evidence="2" id="KW-1185">Reference proteome</keyword>
<protein>
    <submittedName>
        <fullName evidence="1">Uncharacterized protein</fullName>
    </submittedName>
</protein>